<gene>
    <name evidence="2" type="ORF">RDWZM_001544</name>
</gene>
<keyword evidence="3" id="KW-1185">Reference proteome</keyword>
<proteinExistence type="predicted"/>
<evidence type="ECO:0000256" key="1">
    <source>
        <dbReference type="SAM" id="MobiDB-lite"/>
    </source>
</evidence>
<dbReference type="AlphaFoldDB" id="A0A9Q0RQN5"/>
<feature type="compositionally biased region" description="Low complexity" evidence="1">
    <location>
        <begin position="766"/>
        <end position="781"/>
    </location>
</feature>
<dbReference type="SUPFAM" id="SSF47473">
    <property type="entry name" value="EF-hand"/>
    <property type="match status" value="1"/>
</dbReference>
<feature type="compositionally biased region" description="Low complexity" evidence="1">
    <location>
        <begin position="745"/>
        <end position="756"/>
    </location>
</feature>
<evidence type="ECO:0000313" key="3">
    <source>
        <dbReference type="Proteomes" id="UP001142055"/>
    </source>
</evidence>
<organism evidence="2 3">
    <name type="scientific">Blomia tropicalis</name>
    <name type="common">Mite</name>
    <dbReference type="NCBI Taxonomy" id="40697"/>
    <lineage>
        <taxon>Eukaryota</taxon>
        <taxon>Metazoa</taxon>
        <taxon>Ecdysozoa</taxon>
        <taxon>Arthropoda</taxon>
        <taxon>Chelicerata</taxon>
        <taxon>Arachnida</taxon>
        <taxon>Acari</taxon>
        <taxon>Acariformes</taxon>
        <taxon>Sarcoptiformes</taxon>
        <taxon>Astigmata</taxon>
        <taxon>Glycyphagoidea</taxon>
        <taxon>Echimyopodidae</taxon>
        <taxon>Blomia</taxon>
    </lineage>
</organism>
<evidence type="ECO:0000313" key="2">
    <source>
        <dbReference type="EMBL" id="KAJ6222999.1"/>
    </source>
</evidence>
<comment type="caution">
    <text evidence="2">The sequence shown here is derived from an EMBL/GenBank/DDBJ whole genome shotgun (WGS) entry which is preliminary data.</text>
</comment>
<accession>A0A9Q0RQN5</accession>
<name>A0A9Q0RQN5_BLOTA</name>
<feature type="region of interest" description="Disordered" evidence="1">
    <location>
        <begin position="701"/>
        <end position="781"/>
    </location>
</feature>
<dbReference type="EMBL" id="JAPWDV010000001">
    <property type="protein sequence ID" value="KAJ6222999.1"/>
    <property type="molecule type" value="Genomic_DNA"/>
</dbReference>
<dbReference type="InterPro" id="IPR011992">
    <property type="entry name" value="EF-hand-dom_pair"/>
</dbReference>
<feature type="compositionally biased region" description="Low complexity" evidence="1">
    <location>
        <begin position="725"/>
        <end position="736"/>
    </location>
</feature>
<protein>
    <submittedName>
        <fullName evidence="2">Uncharacterized protein</fullName>
    </submittedName>
</protein>
<dbReference type="Proteomes" id="UP001142055">
    <property type="component" value="Chromosome 1"/>
</dbReference>
<reference evidence="2" key="1">
    <citation type="submission" date="2022-12" db="EMBL/GenBank/DDBJ databases">
        <title>Genome assemblies of Blomia tropicalis.</title>
        <authorList>
            <person name="Cui Y."/>
        </authorList>
    </citation>
    <scope>NUCLEOTIDE SEQUENCE</scope>
    <source>
        <tissue evidence="2">Adult mites</tissue>
    </source>
</reference>
<sequence length="860" mass="98207">MVVSDFVNMVSRTKSNDSVSSNGSNTSLGLDTTGFGAASICEQRLYDVIQLAIICRPHRTMLLACCFPSEKWYFPFVTTKPGETASTALRGKIRELKRQLLLKKLDLSDGVLVDLMHIKVPPHNEFINRFTFRIELVPSKDNAGQCVCQKQIPKSFSWEQYDATEGFVSKHDKFGAVEPIILFNKTLNDWKEPVLQEITLEDMTKYLKILKDHPVNQLLTKLQLDEDHLYRCFLEYLHYTYPSIYMNKFTFEGWQNKSRILNNVYSIERLLASFQIDSSKKSSLSYIDFDEFLFGLLFLDSDCPQTSPFTEIKAGYIFRYYANGKKVIEYDDLLLLCKEMESVIKGCMVGRAELEQLKSKHIQEVDTFWKEAQLPAKGKGVGFNFTTFLSTATKRGKVSKYFDLNQMMKSQKQSRDQVNDWLVRSTHLGRNLVEIVRKRENICTKCDTRRFGKIADHQVRVLMNGETDELRDNSETLKNSINQSDKVRRRASKLFFSDDHFPNILLESIANYSEVCTEMQRKGKMIEAKDGRTDPYVWSKEFATKYLTNIIDLVRQTCPKPSNATTTSTLDTIKLESPCVAFSESRILNLYEIEQRLSQMVQFCFPLRYIYLLSNDDNSKNILEFLYVLLHSKPYYRTNIILQQCESLLGKESGLQLSTELNNLLNRLPRIALVDEIVYVVPCVPHSSDLKTKLASVMENNDKTKKEKNKAKSKVAVSEKKMKTGSKISTSSVKSTVSEKKMKTGSKISTSSVKSTVSEKKMKTGSKISNSSVKSSTSVKSVKSTTSTTSKNSVLIKENDIKVPSKETLTIFTTTDANKKLIYIMTPRDILIQLGKEKPSNNCTIVALIEAEKIRPLYLI</sequence>